<dbReference type="OrthoDB" id="9782229at2"/>
<protein>
    <submittedName>
        <fullName evidence="4">OmpA family protein</fullName>
    </submittedName>
</protein>
<dbReference type="PANTHER" id="PTHR30329">
    <property type="entry name" value="STATOR ELEMENT OF FLAGELLAR MOTOR COMPLEX"/>
    <property type="match status" value="1"/>
</dbReference>
<evidence type="ECO:0000313" key="4">
    <source>
        <dbReference type="EMBL" id="TFU05787.1"/>
    </source>
</evidence>
<dbReference type="SUPFAM" id="SSF103088">
    <property type="entry name" value="OmpA-like"/>
    <property type="match status" value="1"/>
</dbReference>
<name>A0A4Y9EQ99_9SPHN</name>
<dbReference type="RefSeq" id="WP_135244511.1">
    <property type="nucleotide sequence ID" value="NZ_SIHO01000001.1"/>
</dbReference>
<dbReference type="InterPro" id="IPR036737">
    <property type="entry name" value="OmpA-like_sf"/>
</dbReference>
<dbReference type="Pfam" id="PF00691">
    <property type="entry name" value="OmpA"/>
    <property type="match status" value="1"/>
</dbReference>
<dbReference type="InterPro" id="IPR006665">
    <property type="entry name" value="OmpA-like"/>
</dbReference>
<evidence type="ECO:0000256" key="1">
    <source>
        <dbReference type="PROSITE-ProRule" id="PRU00473"/>
    </source>
</evidence>
<evidence type="ECO:0000256" key="2">
    <source>
        <dbReference type="SAM" id="Coils"/>
    </source>
</evidence>
<sequence>MRPALTHTAAIVPLVAFALLGGCVSQTRYNSQVAATAAAQNLSAQNAELNKQLAAEIADKQVTIQQLNDRLVVTLVDQVLFASGSAELHPKGRAVLDKAIPTLAAQTGKWIIIEGHTDDQPIGPSIIARFPTNWDLSTARATSVVKYLQDKGVPPVNLAATGYSQYQPVKPNTTAAGRQANRRIEIILRMK</sequence>
<dbReference type="PROSITE" id="PS51123">
    <property type="entry name" value="OMPA_2"/>
    <property type="match status" value="1"/>
</dbReference>
<reference evidence="4 5" key="1">
    <citation type="submission" date="2019-02" db="EMBL/GenBank/DDBJ databases">
        <title>Polymorphobacter sp. isolated from the lake at the Tibet of China.</title>
        <authorList>
            <person name="Li A."/>
        </authorList>
    </citation>
    <scope>NUCLEOTIDE SEQUENCE [LARGE SCALE GENOMIC DNA]</scope>
    <source>
        <strain evidence="4 5">DJ1R-1</strain>
    </source>
</reference>
<accession>A0A4Y9EQ99</accession>
<dbReference type="PROSITE" id="PS51257">
    <property type="entry name" value="PROKAR_LIPOPROTEIN"/>
    <property type="match status" value="1"/>
</dbReference>
<dbReference type="GO" id="GO:0016020">
    <property type="term" value="C:membrane"/>
    <property type="evidence" value="ECO:0007669"/>
    <property type="project" value="UniProtKB-UniRule"/>
</dbReference>
<organism evidence="4 5">
    <name type="scientific">Glacieibacterium arshaanense</name>
    <dbReference type="NCBI Taxonomy" id="2511025"/>
    <lineage>
        <taxon>Bacteria</taxon>
        <taxon>Pseudomonadati</taxon>
        <taxon>Pseudomonadota</taxon>
        <taxon>Alphaproteobacteria</taxon>
        <taxon>Sphingomonadales</taxon>
        <taxon>Sphingosinicellaceae</taxon>
        <taxon>Glacieibacterium</taxon>
    </lineage>
</organism>
<dbReference type="PANTHER" id="PTHR30329:SF21">
    <property type="entry name" value="LIPOPROTEIN YIAD-RELATED"/>
    <property type="match status" value="1"/>
</dbReference>
<keyword evidence="1" id="KW-0472">Membrane</keyword>
<dbReference type="EMBL" id="SIHO01000001">
    <property type="protein sequence ID" value="TFU05787.1"/>
    <property type="molecule type" value="Genomic_DNA"/>
</dbReference>
<feature type="coiled-coil region" evidence="2">
    <location>
        <begin position="32"/>
        <end position="70"/>
    </location>
</feature>
<dbReference type="AlphaFoldDB" id="A0A4Y9EQ99"/>
<dbReference type="Proteomes" id="UP000297737">
    <property type="component" value="Unassembled WGS sequence"/>
</dbReference>
<proteinExistence type="predicted"/>
<evidence type="ECO:0000313" key="5">
    <source>
        <dbReference type="Proteomes" id="UP000297737"/>
    </source>
</evidence>
<dbReference type="InterPro" id="IPR050330">
    <property type="entry name" value="Bact_OuterMem_StrucFunc"/>
</dbReference>
<dbReference type="Gene3D" id="3.30.1330.60">
    <property type="entry name" value="OmpA-like domain"/>
    <property type="match status" value="1"/>
</dbReference>
<keyword evidence="2" id="KW-0175">Coiled coil</keyword>
<dbReference type="CDD" id="cd07185">
    <property type="entry name" value="OmpA_C-like"/>
    <property type="match status" value="1"/>
</dbReference>
<keyword evidence="5" id="KW-1185">Reference proteome</keyword>
<feature type="domain" description="OmpA-like" evidence="3">
    <location>
        <begin position="68"/>
        <end position="191"/>
    </location>
</feature>
<comment type="caution">
    <text evidence="4">The sequence shown here is derived from an EMBL/GenBank/DDBJ whole genome shotgun (WGS) entry which is preliminary data.</text>
</comment>
<gene>
    <name evidence="4" type="ORF">EUV02_01810</name>
</gene>
<evidence type="ECO:0000259" key="3">
    <source>
        <dbReference type="PROSITE" id="PS51123"/>
    </source>
</evidence>